<dbReference type="GO" id="GO:0005634">
    <property type="term" value="C:nucleus"/>
    <property type="evidence" value="ECO:0007669"/>
    <property type="project" value="TreeGrafter"/>
</dbReference>
<dbReference type="Pfam" id="PF00293">
    <property type="entry name" value="NUDIX"/>
    <property type="match status" value="1"/>
</dbReference>
<feature type="coiled-coil region" evidence="2">
    <location>
        <begin position="603"/>
        <end position="630"/>
    </location>
</feature>
<feature type="compositionally biased region" description="Low complexity" evidence="3">
    <location>
        <begin position="776"/>
        <end position="787"/>
    </location>
</feature>
<keyword evidence="2" id="KW-0175">Coiled coil</keyword>
<feature type="transmembrane region" description="Helical" evidence="4">
    <location>
        <begin position="390"/>
        <end position="415"/>
    </location>
</feature>
<dbReference type="CDD" id="cd18888">
    <property type="entry name" value="NUDIX_ADPRase_Nudt5"/>
    <property type="match status" value="1"/>
</dbReference>
<dbReference type="PANTHER" id="PTHR11839:SF26">
    <property type="entry name" value="ADP-RIBOSE DIPHOSPHATASE"/>
    <property type="match status" value="1"/>
</dbReference>
<organism evidence="6">
    <name type="scientific">Candidozyma auris</name>
    <name type="common">Yeast</name>
    <name type="synonym">Candida auris</name>
    <dbReference type="NCBI Taxonomy" id="498019"/>
    <lineage>
        <taxon>Eukaryota</taxon>
        <taxon>Fungi</taxon>
        <taxon>Dikarya</taxon>
        <taxon>Ascomycota</taxon>
        <taxon>Saccharomycotina</taxon>
        <taxon>Pichiomycetes</taxon>
        <taxon>Metschnikowiaceae</taxon>
        <taxon>Candidozyma</taxon>
    </lineage>
</organism>
<dbReference type="GO" id="GO:0047631">
    <property type="term" value="F:ADP-ribose diphosphatase activity"/>
    <property type="evidence" value="ECO:0007669"/>
    <property type="project" value="TreeGrafter"/>
</dbReference>
<dbReference type="FunFam" id="3.90.79.10:FF:000016">
    <property type="entry name" value="ADP-sugar pyrophosphatase isoform X1"/>
    <property type="match status" value="1"/>
</dbReference>
<dbReference type="InterPro" id="IPR015797">
    <property type="entry name" value="NUDIX_hydrolase-like_dom_sf"/>
</dbReference>
<dbReference type="GO" id="GO:0006753">
    <property type="term" value="P:nucleoside phosphate metabolic process"/>
    <property type="evidence" value="ECO:0007669"/>
    <property type="project" value="TreeGrafter"/>
</dbReference>
<dbReference type="PROSITE" id="PS51462">
    <property type="entry name" value="NUDIX"/>
    <property type="match status" value="1"/>
</dbReference>
<evidence type="ECO:0000256" key="4">
    <source>
        <dbReference type="SAM" id="Phobius"/>
    </source>
</evidence>
<feature type="region of interest" description="Disordered" evidence="3">
    <location>
        <begin position="776"/>
        <end position="797"/>
    </location>
</feature>
<dbReference type="AlphaFoldDB" id="A0A8F3AIB0"/>
<feature type="compositionally biased region" description="Low complexity" evidence="3">
    <location>
        <begin position="285"/>
        <end position="296"/>
    </location>
</feature>
<evidence type="ECO:0000259" key="5">
    <source>
        <dbReference type="PROSITE" id="PS51462"/>
    </source>
</evidence>
<evidence type="ECO:0000256" key="3">
    <source>
        <dbReference type="SAM" id="MobiDB-lite"/>
    </source>
</evidence>
<sequence length="797" mass="88737">MSNSPYDAKIKSIEALDQGKWIQTRKINYIDPAGRERVWEMAVRTTRTETTGLDAVSIFALLKKQGQPNELVLVKQFRPPCEKVVIEMPAGLIDPNESVEATAERELIEETGYHGKATSSSHQALTMFSDPGLTNANMALVTVDVDLDDPKNQNPKAENDDGEFIEVFTLPIERLLQGLQDTCQKEGCVVDARLYHFAAGIDNRYYPRFPHNYHIFIVKMDSGICALCLGDNTDIPSFGTIKDAENLIMPCSTCSLVVHKMCLMEWFNSLPPSKVTRTFRDENNSSTRPPASTPTTDIEGAVGMFPPDVDDDEGPGIFNLNSRWGSLLVQWGTDSYVYTPSSADASAFGENTSIMLAADCPQCKNKIVFKMSHSSLLALNSLVRTSIKDMVSYSGVFMGISGAAIGIVTVGYAGLTRCGVNMLEVMIPESILVSLLRKKLPSLPNSNIGSTAPSTDRMEWDINVLSHFRFQLVPLLPLALFRMRFSSILSCIFNSSAPSLVSDCCNEFLVCHYVSSLGNHVLARNVFNNLTRGLMSSWKSGSLKALGWAGLTRNINWWDPNVMIGSAIPARWLYDILFRLTVNKRHFDLTMAVRPKSIANSLSESELARYENVENRLAKLQFELREKIRKANRNPNITASKSPVMSTLRKKIIACSLIFKDEFAWRWVKLKIKSWVFKSLACLKNDYSSSLLMNSKVVTGVTTFLWPFLAADVGRLVLVFLSRSSWTSHVPRPKLILLANLIGMFGVSIIKDMFHLYMCNHKAGYLSNMTILTSRNQSSTTPSRSSSHVAVPGAFDR</sequence>
<evidence type="ECO:0000256" key="2">
    <source>
        <dbReference type="SAM" id="Coils"/>
    </source>
</evidence>
<feature type="region of interest" description="Disordered" evidence="3">
    <location>
        <begin position="279"/>
        <end position="299"/>
    </location>
</feature>
<dbReference type="PROSITE" id="PS00893">
    <property type="entry name" value="NUDIX_BOX"/>
    <property type="match status" value="1"/>
</dbReference>
<keyword evidence="1" id="KW-0378">Hydrolase</keyword>
<keyword evidence="4" id="KW-0472">Membrane</keyword>
<dbReference type="PANTHER" id="PTHR11839">
    <property type="entry name" value="UDP/ADP-SUGAR PYROPHOSPHATASE"/>
    <property type="match status" value="1"/>
</dbReference>
<dbReference type="InterPro" id="IPR020084">
    <property type="entry name" value="NUDIX_hydrolase_CS"/>
</dbReference>
<dbReference type="Proteomes" id="UP000825438">
    <property type="component" value="Chromosome V"/>
</dbReference>
<dbReference type="EMBL" id="CP076753">
    <property type="protein sequence ID" value="QWW25155.1"/>
    <property type="molecule type" value="Genomic_DNA"/>
</dbReference>
<dbReference type="SUPFAM" id="SSF55811">
    <property type="entry name" value="Nudix"/>
    <property type="match status" value="1"/>
</dbReference>
<keyword evidence="4" id="KW-0812">Transmembrane</keyword>
<name>A0A8F3AIB0_CANAR</name>
<protein>
    <recommendedName>
        <fullName evidence="5">Nudix hydrolase domain-containing protein</fullName>
    </recommendedName>
</protein>
<dbReference type="InterPro" id="IPR000086">
    <property type="entry name" value="NUDIX_hydrolase_dom"/>
</dbReference>
<dbReference type="GO" id="GO:0019693">
    <property type="term" value="P:ribose phosphate metabolic process"/>
    <property type="evidence" value="ECO:0007669"/>
    <property type="project" value="TreeGrafter"/>
</dbReference>
<evidence type="ECO:0000313" key="6">
    <source>
        <dbReference type="EMBL" id="QWW25155.1"/>
    </source>
</evidence>
<evidence type="ECO:0000256" key="1">
    <source>
        <dbReference type="ARBA" id="ARBA00022801"/>
    </source>
</evidence>
<gene>
    <name evidence="6" type="ORF">CA7LBN_004037</name>
</gene>
<proteinExistence type="predicted"/>
<reference evidence="6" key="1">
    <citation type="submission" date="2021-06" db="EMBL/GenBank/DDBJ databases">
        <title>Candida auris outbreak in lebanese hospital.</title>
        <authorList>
            <person name="Finianos M."/>
        </authorList>
    </citation>
    <scope>NUCLEOTIDE SEQUENCE</scope>
    <source>
        <strain evidence="6">CA7LBN</strain>
    </source>
</reference>
<feature type="domain" description="Nudix hydrolase" evidence="5">
    <location>
        <begin position="51"/>
        <end position="196"/>
    </location>
</feature>
<dbReference type="Gene3D" id="3.90.79.10">
    <property type="entry name" value="Nucleoside Triphosphate Pyrophosphohydrolase"/>
    <property type="match status" value="1"/>
</dbReference>
<accession>A0A8F3AIB0</accession>
<keyword evidence="4" id="KW-1133">Transmembrane helix</keyword>